<reference evidence="1" key="1">
    <citation type="submission" date="2018-06" db="EMBL/GenBank/DDBJ databases">
        <authorList>
            <person name="Zhirakovskaya E."/>
        </authorList>
    </citation>
    <scope>NUCLEOTIDE SEQUENCE</scope>
</reference>
<gene>
    <name evidence="1" type="ORF">MNBD_CHLOROFLEXI01-3664</name>
</gene>
<name>A0A3B0VSB6_9ZZZZ</name>
<sequence>YPTIWTTFQKGVGYRSFTRRVRGRQAVEGLIFENNAHFSVFITPI</sequence>
<protein>
    <submittedName>
        <fullName evidence="1">Uncharacterized protein</fullName>
    </submittedName>
</protein>
<accession>A0A3B0VSB6</accession>
<evidence type="ECO:0000313" key="1">
    <source>
        <dbReference type="EMBL" id="VAW43310.1"/>
    </source>
</evidence>
<proteinExistence type="predicted"/>
<organism evidence="1">
    <name type="scientific">hydrothermal vent metagenome</name>
    <dbReference type="NCBI Taxonomy" id="652676"/>
    <lineage>
        <taxon>unclassified sequences</taxon>
        <taxon>metagenomes</taxon>
        <taxon>ecological metagenomes</taxon>
    </lineage>
</organism>
<dbReference type="AlphaFoldDB" id="A0A3B0VSB6"/>
<dbReference type="EMBL" id="UOEU01001061">
    <property type="protein sequence ID" value="VAW43310.1"/>
    <property type="molecule type" value="Genomic_DNA"/>
</dbReference>
<feature type="non-terminal residue" evidence="1">
    <location>
        <position position="1"/>
    </location>
</feature>